<dbReference type="InterPro" id="IPR000159">
    <property type="entry name" value="RA_dom"/>
</dbReference>
<evidence type="ECO:0000259" key="2">
    <source>
        <dbReference type="PROSITE" id="PS50003"/>
    </source>
</evidence>
<feature type="compositionally biased region" description="Polar residues" evidence="1">
    <location>
        <begin position="1226"/>
        <end position="1241"/>
    </location>
</feature>
<feature type="compositionally biased region" description="Polar residues" evidence="1">
    <location>
        <begin position="979"/>
        <end position="998"/>
    </location>
</feature>
<accession>A0A7E6F6U3</accession>
<dbReference type="Pfam" id="PF00169">
    <property type="entry name" value="PH"/>
    <property type="match status" value="1"/>
</dbReference>
<organism evidence="4 5">
    <name type="scientific">Octopus sinensis</name>
    <name type="common">East Asian common octopus</name>
    <dbReference type="NCBI Taxonomy" id="2607531"/>
    <lineage>
        <taxon>Eukaryota</taxon>
        <taxon>Metazoa</taxon>
        <taxon>Spiralia</taxon>
        <taxon>Lophotrochozoa</taxon>
        <taxon>Mollusca</taxon>
        <taxon>Cephalopoda</taxon>
        <taxon>Coleoidea</taxon>
        <taxon>Octopodiformes</taxon>
        <taxon>Octopoda</taxon>
        <taxon>Incirrata</taxon>
        <taxon>Octopodidae</taxon>
        <taxon>Octopus</taxon>
    </lineage>
</organism>
<name>A0A7E6F6U3_9MOLL</name>
<dbReference type="SUPFAM" id="SSF54236">
    <property type="entry name" value="Ubiquitin-like"/>
    <property type="match status" value="1"/>
</dbReference>
<dbReference type="PROSITE" id="PS50200">
    <property type="entry name" value="RA"/>
    <property type="match status" value="1"/>
</dbReference>
<feature type="region of interest" description="Disordered" evidence="1">
    <location>
        <begin position="117"/>
        <end position="147"/>
    </location>
</feature>
<dbReference type="InterPro" id="IPR029071">
    <property type="entry name" value="Ubiquitin-like_domsf"/>
</dbReference>
<feature type="region of interest" description="Disordered" evidence="1">
    <location>
        <begin position="612"/>
        <end position="639"/>
    </location>
</feature>
<gene>
    <name evidence="5" type="primary">LOC115216424</name>
</gene>
<dbReference type="Pfam" id="PF21989">
    <property type="entry name" value="RA_2"/>
    <property type="match status" value="1"/>
</dbReference>
<feature type="compositionally biased region" description="Pro residues" evidence="1">
    <location>
        <begin position="1057"/>
        <end position="1069"/>
    </location>
</feature>
<dbReference type="InterPro" id="IPR011993">
    <property type="entry name" value="PH-like_dom_sf"/>
</dbReference>
<feature type="compositionally biased region" description="Polar residues" evidence="1">
    <location>
        <begin position="899"/>
        <end position="918"/>
    </location>
</feature>
<feature type="region of interest" description="Disordered" evidence="1">
    <location>
        <begin position="1026"/>
        <end position="1133"/>
    </location>
</feature>
<feature type="compositionally biased region" description="Low complexity" evidence="1">
    <location>
        <begin position="957"/>
        <end position="978"/>
    </location>
</feature>
<feature type="region of interest" description="Disordered" evidence="1">
    <location>
        <begin position="865"/>
        <end position="998"/>
    </location>
</feature>
<feature type="compositionally biased region" description="Pro residues" evidence="1">
    <location>
        <begin position="1321"/>
        <end position="1334"/>
    </location>
</feature>
<feature type="domain" description="Ras-associating" evidence="3">
    <location>
        <begin position="294"/>
        <end position="380"/>
    </location>
</feature>
<protein>
    <submittedName>
        <fullName evidence="5">Ras-associated and pleckstrin homology domains-containing protein 1 isoform X1</fullName>
    </submittedName>
</protein>
<dbReference type="InterPro" id="IPR039664">
    <property type="entry name" value="GRB/APBB1IP"/>
</dbReference>
<feature type="region of interest" description="Disordered" evidence="1">
    <location>
        <begin position="1159"/>
        <end position="1369"/>
    </location>
</feature>
<dbReference type="SMART" id="SM00233">
    <property type="entry name" value="PH"/>
    <property type="match status" value="1"/>
</dbReference>
<feature type="compositionally biased region" description="Polar residues" evidence="1">
    <location>
        <begin position="1249"/>
        <end position="1267"/>
    </location>
</feature>
<evidence type="ECO:0000313" key="5">
    <source>
        <dbReference type="RefSeq" id="XP_036362667.1"/>
    </source>
</evidence>
<feature type="compositionally biased region" description="Polar residues" evidence="1">
    <location>
        <begin position="782"/>
        <end position="808"/>
    </location>
</feature>
<keyword evidence="4" id="KW-1185">Reference proteome</keyword>
<dbReference type="CDD" id="cd01259">
    <property type="entry name" value="PH_APBB1IP"/>
    <property type="match status" value="1"/>
</dbReference>
<dbReference type="Gene3D" id="3.10.20.90">
    <property type="entry name" value="Phosphatidylinositol 3-kinase Catalytic Subunit, Chain A, domain 1"/>
    <property type="match status" value="1"/>
</dbReference>
<dbReference type="SUPFAM" id="SSF50729">
    <property type="entry name" value="PH domain-like"/>
    <property type="match status" value="1"/>
</dbReference>
<feature type="compositionally biased region" description="Polar residues" evidence="1">
    <location>
        <begin position="625"/>
        <end position="636"/>
    </location>
</feature>
<feature type="region of interest" description="Disordered" evidence="1">
    <location>
        <begin position="217"/>
        <end position="242"/>
    </location>
</feature>
<dbReference type="Gene3D" id="2.30.29.30">
    <property type="entry name" value="Pleckstrin-homology domain (PH domain)/Phosphotyrosine-binding domain (PTB)"/>
    <property type="match status" value="1"/>
</dbReference>
<dbReference type="GO" id="GO:0007165">
    <property type="term" value="P:signal transduction"/>
    <property type="evidence" value="ECO:0007669"/>
    <property type="project" value="InterPro"/>
</dbReference>
<dbReference type="SMART" id="SM00314">
    <property type="entry name" value="RA"/>
    <property type="match status" value="1"/>
</dbReference>
<feature type="domain" description="PH" evidence="2">
    <location>
        <begin position="424"/>
        <end position="535"/>
    </location>
</feature>
<feature type="compositionally biased region" description="Pro residues" evidence="1">
    <location>
        <begin position="871"/>
        <end position="897"/>
    </location>
</feature>
<feature type="compositionally biased region" description="Basic and acidic residues" evidence="1">
    <location>
        <begin position="1360"/>
        <end position="1369"/>
    </location>
</feature>
<dbReference type="RefSeq" id="XP_036362667.1">
    <property type="nucleotide sequence ID" value="XM_036506774.1"/>
</dbReference>
<feature type="compositionally biased region" description="Low complexity" evidence="1">
    <location>
        <begin position="678"/>
        <end position="700"/>
    </location>
</feature>
<dbReference type="CDD" id="cd16138">
    <property type="entry name" value="RA_MRL_MIG10"/>
    <property type="match status" value="1"/>
</dbReference>
<feature type="compositionally biased region" description="Low complexity" evidence="1">
    <location>
        <begin position="1213"/>
        <end position="1224"/>
    </location>
</feature>
<feature type="compositionally biased region" description="Pro residues" evidence="1">
    <location>
        <begin position="1078"/>
        <end position="1102"/>
    </location>
</feature>
<evidence type="ECO:0000259" key="3">
    <source>
        <dbReference type="PROSITE" id="PS50200"/>
    </source>
</evidence>
<feature type="compositionally biased region" description="Low complexity" evidence="1">
    <location>
        <begin position="817"/>
        <end position="831"/>
    </location>
</feature>
<dbReference type="InterPro" id="IPR039665">
    <property type="entry name" value="PH_APBB1IP"/>
</dbReference>
<feature type="region of interest" description="Disordered" evidence="1">
    <location>
        <begin position="666"/>
        <end position="716"/>
    </location>
</feature>
<reference evidence="5" key="1">
    <citation type="submission" date="2025-08" db="UniProtKB">
        <authorList>
            <consortium name="RefSeq"/>
        </authorList>
    </citation>
    <scope>IDENTIFICATION</scope>
</reference>
<feature type="region of interest" description="Disordered" evidence="1">
    <location>
        <begin position="747"/>
        <end position="833"/>
    </location>
</feature>
<feature type="compositionally biased region" description="Polar residues" evidence="1">
    <location>
        <begin position="117"/>
        <end position="138"/>
    </location>
</feature>
<sequence>MTGSNEGFSCYLGMDEDDYKSASDVEVDSDNDDHDAEHELGNWLGQFDSHKMALDSDGSNTGTVRRRNKTVVTPKMAMESFRLSFLNNEENQDVNLDAILGELCELECQLNTTQSEISKSLAPSTTTPQSTVGINSSDPPVHHEPTDPIQAELDALAAEITKGLGFNTSDDFFGMHTELTSLFPDGGLDITETDSAYSDNASLPSSESFTSMATVSSSADTSSTGDACSTSSTSTLTPASATQTEAHARVLARLCTVQDELYRNGQVSPEEQKARLQAEKIRIALEKIKDAKIKKLFVRAFARDGSSKSILVDEKMTVGHVCNILADKNHMKLSPDLAVVEYIPDLYIERVLEDHDSLVENMVMWTKDSKNRILFEDRTEKNELFKNPEKYLLLGTSSEKGISLDPNQREKLLQEFFRGSGVNVPEVESVLYLKTDGKKAWKKYFFVLRASGFYYNPKGKFSKASKDLTCLVQFDCVDIYHGVGWKKKYHAPTDYCFALKHPQIQKKTSKYIRYLCAENKSTLDLWIMGIRIAKYGKQLLCNYERLLKDISSWDSRNNTISNHSAGHYEKLELKTANLEDSRMSVPPETNSRPFPVMLKNGTLSRNRTISSSVDCDNIEDGTPEISLTQPRKSSISGPIMMESPQKAPVKRVSFSNTHCIINADAGEELVPMRHRDSITSASTDSSEESNSSGESKVSGGTSLRGKMKPKLPVTTGTTRQISEMVQMAMEDRAQVLYESIMEEKKTSPYGYHEKPMERRKSAPAIHEEKREVHRHERKPSEGSCNKTDMSPYQRLPLNNSSLPASQQEPEPDYQTRHQIQQQLLQQQQKHQPIYISNQSPYATTGKRLMQAPPSPPVQKEEIYSKKLNGPPHTPPPVAIKPSTPAPAPPNVPPPTPPTQHNKLGNQMMSSAGQTSTLTGRKMLTRADSESAAGTPGRAPLSISGPVVQPLQTTTEPGSSGPNLRSSISISSPMPLPSSQNPTHELNTGSLGRSATLNQTHLKQTSSSEIMGGTLGRINTSVAVPASTTVPHPSLQSPIITSGSSSTVAPGPARQNQPTPPLPPMPPQMPLLPSVIAPMSPPQVAPPPPPTGGRSGLPPPPAVKPTSKAPPSNPPPSPPVSQTTNRSAPAGIGMLGLAKKSSVLEPNTNGLTLNINHKEAPVKNEALSPNSQSSLPFLDELSKKTLKARPQVGPPTAAKPSQALREHAIRSVEQAKAQAEAEAQALGQANSAQYQLQQSRQGLTKALALETQQPLGNKGLSNNVGQHPTHQRTHSDGKKPPPPPPKRSESTKLSTDNVKPLRTANAAPGAPDAPYDNGTHPPILPIEELPPPPPDFLEGLACPADGSSLKKVRPPPPPPKRSKDTHLTNH</sequence>
<dbReference type="PANTHER" id="PTHR11243">
    <property type="entry name" value="GROWTH FACTOR RECEPTOR-BOUND PROTEIN"/>
    <property type="match status" value="1"/>
</dbReference>
<dbReference type="InterPro" id="IPR001849">
    <property type="entry name" value="PH_domain"/>
</dbReference>
<evidence type="ECO:0000256" key="1">
    <source>
        <dbReference type="SAM" id="MobiDB-lite"/>
    </source>
</evidence>
<proteinExistence type="predicted"/>
<dbReference type="PROSITE" id="PS50003">
    <property type="entry name" value="PH_DOMAIN"/>
    <property type="match status" value="1"/>
</dbReference>
<feature type="compositionally biased region" description="Basic and acidic residues" evidence="1">
    <location>
        <begin position="747"/>
        <end position="780"/>
    </location>
</feature>
<dbReference type="Proteomes" id="UP000515154">
    <property type="component" value="Linkage group LG10"/>
</dbReference>
<feature type="compositionally biased region" description="Polar residues" evidence="1">
    <location>
        <begin position="1026"/>
        <end position="1047"/>
    </location>
</feature>
<evidence type="ECO:0000313" key="4">
    <source>
        <dbReference type="Proteomes" id="UP000515154"/>
    </source>
</evidence>
<dbReference type="PANTHER" id="PTHR11243:SF23">
    <property type="entry name" value="LD06925P"/>
    <property type="match status" value="1"/>
</dbReference>